<keyword evidence="5 7" id="KW-1133">Transmembrane helix</keyword>
<dbReference type="CDD" id="cd17321">
    <property type="entry name" value="MFS_MMR_MDR_like"/>
    <property type="match status" value="1"/>
</dbReference>
<evidence type="ECO:0000256" key="7">
    <source>
        <dbReference type="SAM" id="Phobius"/>
    </source>
</evidence>
<evidence type="ECO:0000256" key="1">
    <source>
        <dbReference type="ARBA" id="ARBA00004651"/>
    </source>
</evidence>
<feature type="transmembrane region" description="Helical" evidence="7">
    <location>
        <begin position="286"/>
        <end position="307"/>
    </location>
</feature>
<keyword evidence="3" id="KW-1003">Cell membrane</keyword>
<protein>
    <submittedName>
        <fullName evidence="9">MFS transporter</fullName>
    </submittedName>
</protein>
<feature type="transmembrane region" description="Helical" evidence="7">
    <location>
        <begin position="94"/>
        <end position="114"/>
    </location>
</feature>
<organism evidence="9 10">
    <name type="scientific">Microbacterium esteraromaticum</name>
    <dbReference type="NCBI Taxonomy" id="57043"/>
    <lineage>
        <taxon>Bacteria</taxon>
        <taxon>Bacillati</taxon>
        <taxon>Actinomycetota</taxon>
        <taxon>Actinomycetes</taxon>
        <taxon>Micrococcales</taxon>
        <taxon>Microbacteriaceae</taxon>
        <taxon>Microbacterium</taxon>
    </lineage>
</organism>
<feature type="transmembrane region" description="Helical" evidence="7">
    <location>
        <begin position="392"/>
        <end position="411"/>
    </location>
</feature>
<keyword evidence="6 7" id="KW-0472">Membrane</keyword>
<keyword evidence="4 7" id="KW-0812">Transmembrane</keyword>
<dbReference type="Gene3D" id="1.20.1720.10">
    <property type="entry name" value="Multidrug resistance protein D"/>
    <property type="match status" value="1"/>
</dbReference>
<feature type="transmembrane region" description="Helical" evidence="7">
    <location>
        <begin position="183"/>
        <end position="205"/>
    </location>
</feature>
<evidence type="ECO:0000256" key="3">
    <source>
        <dbReference type="ARBA" id="ARBA00022475"/>
    </source>
</evidence>
<sequence>MIALAQFMVIMDASIIGVALPEMQADLGFTPNTLSWVFNAYVIALAGLLLLGGRLSDLFGPRRMFALGWMVLGAGSLVAGFAGDVPTELIGRVLQGAGSALIAPAALTMLMMLFGSNPRELTKAMAFYGAAAPAGGTAGVFLGGVITEFASWPWVFFINVPIAAVILLVMWKALPGGKVGARGSVDVFGALTVTVGLAALVYGIVRSEVVGWAAAETWIALGGGALLLVLFLIIQRVRREPLVRLSIFRSPDLGAANLAQVMLGAAWIPMWFFLNLYLQQVLGFTAFPAGAALLPMTTLIMVGMILLAPRVIATFGTKVPIVSGLLILAAGLAWMAFVSPDGDYWVDALLPSLVVAFGQALAFIPSLQTAISAAPPEEGGLASGIVNTSYQVGSAVGLAVVSAIASAFGASQLGDPVALTEGYSAAFIAAGALALLGAVLTMILFRGRR</sequence>
<dbReference type="EMBL" id="CP043732">
    <property type="protein sequence ID" value="QMU98630.1"/>
    <property type="molecule type" value="Genomic_DNA"/>
</dbReference>
<evidence type="ECO:0000259" key="8">
    <source>
        <dbReference type="PROSITE" id="PS50850"/>
    </source>
</evidence>
<dbReference type="PANTHER" id="PTHR42718:SF46">
    <property type="entry name" value="BLR6921 PROTEIN"/>
    <property type="match status" value="1"/>
</dbReference>
<evidence type="ECO:0000313" key="10">
    <source>
        <dbReference type="Proteomes" id="UP000515708"/>
    </source>
</evidence>
<proteinExistence type="predicted"/>
<dbReference type="GO" id="GO:0022857">
    <property type="term" value="F:transmembrane transporter activity"/>
    <property type="evidence" value="ECO:0007669"/>
    <property type="project" value="InterPro"/>
</dbReference>
<evidence type="ECO:0000256" key="2">
    <source>
        <dbReference type="ARBA" id="ARBA00022448"/>
    </source>
</evidence>
<accession>A0A7D7WKE0</accession>
<dbReference type="PANTHER" id="PTHR42718">
    <property type="entry name" value="MAJOR FACILITATOR SUPERFAMILY MULTIDRUG TRANSPORTER MFSC"/>
    <property type="match status" value="1"/>
</dbReference>
<keyword evidence="2" id="KW-0813">Transport</keyword>
<feature type="transmembrane region" description="Helical" evidence="7">
    <location>
        <begin position="319"/>
        <end position="337"/>
    </location>
</feature>
<feature type="transmembrane region" description="Helical" evidence="7">
    <location>
        <begin position="152"/>
        <end position="171"/>
    </location>
</feature>
<feature type="transmembrane region" description="Helical" evidence="7">
    <location>
        <begin position="64"/>
        <end position="82"/>
    </location>
</feature>
<reference evidence="9 10" key="1">
    <citation type="journal article" date="2020" name="Front. Microbiol.">
        <title>Design of Bacterial Strain-Specific qPCR Assays Using NGS Data and Publicly Available Resources and Its Application to Track Biocontrol Strains.</title>
        <authorList>
            <person name="Hernandez I."/>
            <person name="Sant C."/>
            <person name="Martinez R."/>
            <person name="Fernandez C."/>
        </authorList>
    </citation>
    <scope>NUCLEOTIDE SEQUENCE [LARGE SCALE GENOMIC DNA]</scope>
    <source>
        <strain evidence="9 10">B24</strain>
    </source>
</reference>
<dbReference type="AlphaFoldDB" id="A0A7D7WKE0"/>
<dbReference type="InterPro" id="IPR011701">
    <property type="entry name" value="MFS"/>
</dbReference>
<comment type="subcellular location">
    <subcellularLocation>
        <location evidence="1">Cell membrane</location>
        <topology evidence="1">Multi-pass membrane protein</topology>
    </subcellularLocation>
</comment>
<feature type="transmembrane region" description="Helical" evidence="7">
    <location>
        <begin position="217"/>
        <end position="234"/>
    </location>
</feature>
<feature type="transmembrane region" description="Helical" evidence="7">
    <location>
        <begin position="33"/>
        <end position="52"/>
    </location>
</feature>
<dbReference type="Proteomes" id="UP000515708">
    <property type="component" value="Chromosome"/>
</dbReference>
<dbReference type="SUPFAM" id="SSF103473">
    <property type="entry name" value="MFS general substrate transporter"/>
    <property type="match status" value="1"/>
</dbReference>
<feature type="transmembrane region" description="Helical" evidence="7">
    <location>
        <begin position="126"/>
        <end position="146"/>
    </location>
</feature>
<dbReference type="Gene3D" id="1.20.1250.20">
    <property type="entry name" value="MFS general substrate transporter like domains"/>
    <property type="match status" value="1"/>
</dbReference>
<dbReference type="Pfam" id="PF07690">
    <property type="entry name" value="MFS_1"/>
    <property type="match status" value="1"/>
</dbReference>
<gene>
    <name evidence="9" type="ORF">FVO59_06615</name>
</gene>
<feature type="transmembrane region" description="Helical" evidence="7">
    <location>
        <begin position="349"/>
        <end position="371"/>
    </location>
</feature>
<evidence type="ECO:0000256" key="4">
    <source>
        <dbReference type="ARBA" id="ARBA00022692"/>
    </source>
</evidence>
<dbReference type="GO" id="GO:0005886">
    <property type="term" value="C:plasma membrane"/>
    <property type="evidence" value="ECO:0007669"/>
    <property type="project" value="UniProtKB-SubCell"/>
</dbReference>
<evidence type="ECO:0000256" key="5">
    <source>
        <dbReference type="ARBA" id="ARBA00022989"/>
    </source>
</evidence>
<feature type="domain" description="Major facilitator superfamily (MFS) profile" evidence="8">
    <location>
        <begin position="1"/>
        <end position="449"/>
    </location>
</feature>
<evidence type="ECO:0000256" key="6">
    <source>
        <dbReference type="ARBA" id="ARBA00023136"/>
    </source>
</evidence>
<dbReference type="PROSITE" id="PS50850">
    <property type="entry name" value="MFS"/>
    <property type="match status" value="1"/>
</dbReference>
<dbReference type="InterPro" id="IPR036259">
    <property type="entry name" value="MFS_trans_sf"/>
</dbReference>
<feature type="transmembrane region" description="Helical" evidence="7">
    <location>
        <begin position="255"/>
        <end position="274"/>
    </location>
</feature>
<dbReference type="InterPro" id="IPR020846">
    <property type="entry name" value="MFS_dom"/>
</dbReference>
<feature type="transmembrane region" description="Helical" evidence="7">
    <location>
        <begin position="423"/>
        <end position="445"/>
    </location>
</feature>
<evidence type="ECO:0000313" key="9">
    <source>
        <dbReference type="EMBL" id="QMU98630.1"/>
    </source>
</evidence>
<name>A0A7D7WKE0_9MICO</name>